<dbReference type="UniPathway" id="UPA00694"/>
<dbReference type="GO" id="GO:0030244">
    <property type="term" value="P:cellulose biosynthetic process"/>
    <property type="evidence" value="ECO:0007669"/>
    <property type="project" value="UniProtKB-KW"/>
</dbReference>
<keyword evidence="4" id="KW-0732">Signal</keyword>
<evidence type="ECO:0000256" key="6">
    <source>
        <dbReference type="ARBA" id="ARBA00022803"/>
    </source>
</evidence>
<keyword evidence="8" id="KW-0472">Membrane</keyword>
<dbReference type="InterPro" id="IPR003921">
    <property type="entry name" value="Cell_synth_C"/>
</dbReference>
<evidence type="ECO:0000256" key="7">
    <source>
        <dbReference type="ARBA" id="ARBA00022916"/>
    </source>
</evidence>
<evidence type="ECO:0000259" key="11">
    <source>
        <dbReference type="Pfam" id="PF05420"/>
    </source>
</evidence>
<evidence type="ECO:0000256" key="4">
    <source>
        <dbReference type="ARBA" id="ARBA00022729"/>
    </source>
</evidence>
<dbReference type="SUPFAM" id="SSF48452">
    <property type="entry name" value="TPR-like"/>
    <property type="match status" value="4"/>
</dbReference>
<dbReference type="EMBL" id="QUWV01000140">
    <property type="protein sequence ID" value="RFD18947.1"/>
    <property type="molecule type" value="Genomic_DNA"/>
</dbReference>
<keyword evidence="13" id="KW-1185">Reference proteome</keyword>
<dbReference type="PANTHER" id="PTHR45586:SF1">
    <property type="entry name" value="LIPOPOLYSACCHARIDE ASSEMBLY PROTEIN B"/>
    <property type="match status" value="1"/>
</dbReference>
<evidence type="ECO:0000256" key="9">
    <source>
        <dbReference type="ARBA" id="ARBA00023237"/>
    </source>
</evidence>
<dbReference type="GO" id="GO:0009279">
    <property type="term" value="C:cell outer membrane"/>
    <property type="evidence" value="ECO:0007669"/>
    <property type="project" value="UniProtKB-SubCell"/>
</dbReference>
<dbReference type="Pfam" id="PF13432">
    <property type="entry name" value="TPR_16"/>
    <property type="match status" value="1"/>
</dbReference>
<dbReference type="PRINTS" id="PR01441">
    <property type="entry name" value="CELLSNTHASEC"/>
</dbReference>
<name>A0A371YXI5_9PROT</name>
<dbReference type="InterPro" id="IPR019734">
    <property type="entry name" value="TPR_rpt"/>
</dbReference>
<feature type="repeat" description="TPR" evidence="10">
    <location>
        <begin position="438"/>
        <end position="471"/>
    </location>
</feature>
<comment type="pathway">
    <text evidence="2">Glycan metabolism; bacterial cellulose biosynthesis.</text>
</comment>
<keyword evidence="5" id="KW-0677">Repeat</keyword>
<comment type="caution">
    <text evidence="12">The sequence shown here is derived from an EMBL/GenBank/DDBJ whole genome shotgun (WGS) entry which is preliminary data.</text>
</comment>
<keyword evidence="6 10" id="KW-0802">TPR repeat</keyword>
<feature type="repeat" description="TPR" evidence="10">
    <location>
        <begin position="320"/>
        <end position="353"/>
    </location>
</feature>
<evidence type="ECO:0000256" key="1">
    <source>
        <dbReference type="ARBA" id="ARBA00004339"/>
    </source>
</evidence>
<dbReference type="PANTHER" id="PTHR45586">
    <property type="entry name" value="TPR REPEAT-CONTAINING PROTEIN PA4667"/>
    <property type="match status" value="1"/>
</dbReference>
<evidence type="ECO:0000256" key="5">
    <source>
        <dbReference type="ARBA" id="ARBA00022737"/>
    </source>
</evidence>
<dbReference type="InterPro" id="IPR051012">
    <property type="entry name" value="CellSynth/LPSAsmb/PSIAsmb"/>
</dbReference>
<dbReference type="InterPro" id="IPR008410">
    <property type="entry name" value="BCSC_C"/>
</dbReference>
<evidence type="ECO:0000313" key="13">
    <source>
        <dbReference type="Proteomes" id="UP000262371"/>
    </source>
</evidence>
<dbReference type="PROSITE" id="PS50005">
    <property type="entry name" value="TPR"/>
    <property type="match status" value="3"/>
</dbReference>
<sequence>MYRTSHVCIKVHRPPGPWVMRPVRMPMPKDMYTVTLLCGVALCMPLGMAYADDGVAPAPAMQDAGLPAGMPVSVNAGLDLLLRKAQYWIGKQEYDKATEAVREARSIAPASSQALYYQGRIQIGQGDIAAANRTLKELSRNNDASAYVRMLNAQIQYGTIDQKALAEARHLAETGKMMPAMFKYKALFKNGDPPPDLALEYYRVLGSTILGYQEARTKLGEYVAQNPGDMDARLAYDRILTYRITNREQGLNDLKVLARTAESSAIRQDAASAWRLALTWEPITGSSVPLYSEWLDAHPDDAEIRDLLHKAQETQSGIDAATYRIEGYGFLAQKNYAAAGRSLARALALAPNDPDTLGGLGVVAEAQSRPEEAKKYFAQAIAADPEPNSHWRTALQHVYVGQGPDPLAVNAQAAIDAGNLTTAQEDIDRLRQKPDATEMALFLQAALYRKQGRLDDAAQAYREIRRLSPRNADATYNLAYVLIQQGEGSEAEGLIGQVAEQEPGRASLLRGMQLRYEAARTGDPKRRIALLQDALGDMPDDPWVRLELANAQYDNGQTGQADALIRQMTSRSAVTDAELEAGVLYAMGHHDITMASELYARLPASAHTPAMVQAEHQMRLIRAVRALDPHAPDYRDRLMALADEPDPDGTRGTIVATAFMDRSDPRSARAVLHHEDQITPNPLPDQKLGYAGTSLRIGSLRDARAYLKDFDQLAAESPDSISSDQMHVREQIEIGMTIMQSDRLNHSGRSGQAEKLMSGLIAANPGSADAHLALGRVYETQDRARHALNEDFAALKLRQGDRYILASIVRDAAGAGNLRVAHQYMQDLVQLAPDSSITWEVRSDIDRVEGNQKQQLADLEHAHDLQCISSPTVKCNAPDAFVPDYAWPEINGEHHGPQAVMLSALYPSLPSDTVLQATERSIAYLRETLSPQIDANVYIRGRTGSSGQGQMTELSTPVTGSYPLSSWQNKLTFTLTPTFLFTGNPGHGTTYNPSTFGTQAVNGGTTHSHYDIQGVALGVSYSNRWFTGDVGTSPLGFPITNVVGGVEFAPQLARNLRLRISGGRRMVTDSELSYGGMTDPATGKTWGGVTRIFGHGSLEYASALWTGYVGGGGAYLEGTDVVGNTEGEAGAGGNVKVWRYKDRQELHVGLDLIYFGYERNTYFFTLGQGGYFSPSAYYGAMVPVEWTGHEGRWNWFLRGEAGYQNYHGGGSNYFPRNPGLQAALPQGRGHFDGGGASGIAGNVGARLVYQLTPRFRLGINGGYTRAGSWSESTGMLLFHYVFDAPDTIQAPGTSRLSADED</sequence>
<accession>A0A371YXI5</accession>
<dbReference type="Pfam" id="PF14559">
    <property type="entry name" value="TPR_19"/>
    <property type="match status" value="3"/>
</dbReference>
<dbReference type="Proteomes" id="UP000262371">
    <property type="component" value="Unassembled WGS sequence"/>
</dbReference>
<reference evidence="12 13" key="1">
    <citation type="submission" date="2018-08" db="EMBL/GenBank/DDBJ databases">
        <title>Komagataeibacter sp. AV 382.</title>
        <authorList>
            <person name="Skraban J."/>
            <person name="Trcek J."/>
        </authorList>
    </citation>
    <scope>NUCLEOTIDE SEQUENCE [LARGE SCALE GENOMIC DNA]</scope>
    <source>
        <strain evidence="12 13">AV 382</strain>
    </source>
</reference>
<evidence type="ECO:0000256" key="10">
    <source>
        <dbReference type="PROSITE-ProRule" id="PRU00339"/>
    </source>
</evidence>
<gene>
    <name evidence="12" type="ORF">DY926_13965</name>
</gene>
<evidence type="ECO:0000256" key="2">
    <source>
        <dbReference type="ARBA" id="ARBA00005186"/>
    </source>
</evidence>
<evidence type="ECO:0000256" key="8">
    <source>
        <dbReference type="ARBA" id="ARBA00023136"/>
    </source>
</evidence>
<evidence type="ECO:0000256" key="3">
    <source>
        <dbReference type="ARBA" id="ARBA00005886"/>
    </source>
</evidence>
<protein>
    <submittedName>
        <fullName evidence="12">Cellulose synthase</fullName>
    </submittedName>
</protein>
<dbReference type="Gene3D" id="1.25.40.10">
    <property type="entry name" value="Tetratricopeptide repeat domain"/>
    <property type="match status" value="3"/>
</dbReference>
<organism evidence="12 13">
    <name type="scientific">Komagataeibacter melaceti</name>
    <dbReference type="NCBI Taxonomy" id="2766577"/>
    <lineage>
        <taxon>Bacteria</taxon>
        <taxon>Pseudomonadati</taxon>
        <taxon>Pseudomonadota</taxon>
        <taxon>Alphaproteobacteria</taxon>
        <taxon>Acetobacterales</taxon>
        <taxon>Acetobacteraceae</taxon>
        <taxon>Komagataeibacter</taxon>
    </lineage>
</organism>
<evidence type="ECO:0000313" key="12">
    <source>
        <dbReference type="EMBL" id="RFD18947.1"/>
    </source>
</evidence>
<comment type="similarity">
    <text evidence="3">Belongs to the AcsC/BcsC family.</text>
</comment>
<keyword evidence="7" id="KW-0135">Cellulose biosynthesis</keyword>
<dbReference type="SMART" id="SM00028">
    <property type="entry name" value="TPR"/>
    <property type="match status" value="6"/>
</dbReference>
<dbReference type="Pfam" id="PF05420">
    <property type="entry name" value="BCSC_C"/>
    <property type="match status" value="1"/>
</dbReference>
<dbReference type="InterPro" id="IPR011990">
    <property type="entry name" value="TPR-like_helical_dom_sf"/>
</dbReference>
<feature type="repeat" description="TPR" evidence="10">
    <location>
        <begin position="354"/>
        <end position="387"/>
    </location>
</feature>
<dbReference type="GO" id="GO:0006011">
    <property type="term" value="P:UDP-alpha-D-glucose metabolic process"/>
    <property type="evidence" value="ECO:0007669"/>
    <property type="project" value="InterPro"/>
</dbReference>
<keyword evidence="9" id="KW-0998">Cell outer membrane</keyword>
<comment type="subcellular location">
    <subcellularLocation>
        <location evidence="1">Cell outer membrane</location>
        <topology evidence="1">Peripheral membrane protein</topology>
    </subcellularLocation>
</comment>
<proteinExistence type="inferred from homology"/>
<feature type="domain" description="Cellulose synthase operon C C-terminal" evidence="11">
    <location>
        <begin position="950"/>
        <end position="1283"/>
    </location>
</feature>